<gene>
    <name evidence="3" type="ORF">B0H63DRAFT_470049</name>
</gene>
<dbReference type="Gene3D" id="3.90.640.10">
    <property type="entry name" value="Actin, Chain A, domain 4"/>
    <property type="match status" value="1"/>
</dbReference>
<proteinExistence type="inferred from homology"/>
<evidence type="ECO:0008006" key="5">
    <source>
        <dbReference type="Google" id="ProtNLM"/>
    </source>
</evidence>
<comment type="caution">
    <text evidence="3">The sequence shown here is derived from an EMBL/GenBank/DDBJ whole genome shotgun (WGS) entry which is preliminary data.</text>
</comment>
<dbReference type="InterPro" id="IPR043129">
    <property type="entry name" value="ATPase_NBD"/>
</dbReference>
<name>A0AAE0NTQ8_9PEZI</name>
<evidence type="ECO:0000313" key="4">
    <source>
        <dbReference type="Proteomes" id="UP001285441"/>
    </source>
</evidence>
<reference evidence="3" key="2">
    <citation type="submission" date="2023-06" db="EMBL/GenBank/DDBJ databases">
        <authorList>
            <consortium name="Lawrence Berkeley National Laboratory"/>
            <person name="Haridas S."/>
            <person name="Hensen N."/>
            <person name="Bonometti L."/>
            <person name="Westerberg I."/>
            <person name="Brannstrom I.O."/>
            <person name="Guillou S."/>
            <person name="Cros-Aarteil S."/>
            <person name="Calhoun S."/>
            <person name="Kuo A."/>
            <person name="Mondo S."/>
            <person name="Pangilinan J."/>
            <person name="Riley R."/>
            <person name="LaButti K."/>
            <person name="Andreopoulos B."/>
            <person name="Lipzen A."/>
            <person name="Chen C."/>
            <person name="Yanf M."/>
            <person name="Daum C."/>
            <person name="Ng V."/>
            <person name="Clum A."/>
            <person name="Steindorff A."/>
            <person name="Ohm R."/>
            <person name="Martin F."/>
            <person name="Silar P."/>
            <person name="Natvig D."/>
            <person name="Lalanne C."/>
            <person name="Gautier V."/>
            <person name="Ament-velasquez S.L."/>
            <person name="Kruys A."/>
            <person name="Hutchinson M.I."/>
            <person name="Powell A.J."/>
            <person name="Barry K."/>
            <person name="Miller A.N."/>
            <person name="Grigoriev I.V."/>
            <person name="Debuchy R."/>
            <person name="Gladieux P."/>
            <person name="Thoren M.H."/>
            <person name="Johannesson H."/>
        </authorList>
    </citation>
    <scope>NUCLEOTIDE SEQUENCE</scope>
    <source>
        <strain evidence="3">CBS 232.78</strain>
    </source>
</reference>
<comment type="similarity">
    <text evidence="1">Belongs to the actin family.</text>
</comment>
<feature type="region of interest" description="Disordered" evidence="2">
    <location>
        <begin position="418"/>
        <end position="489"/>
    </location>
</feature>
<feature type="region of interest" description="Disordered" evidence="2">
    <location>
        <begin position="527"/>
        <end position="554"/>
    </location>
</feature>
<sequence>MSLPHRSVANIRSPAAGGHHHSGGSGPSTPVRPLTSSFASPSSLRAEEDLLVIEFGIRKVQVGFAGDATPRGTEWFGPEEQRRVGDFRAWRPDYHRNWKHAASGKPWGRDHELWQADVRGQDLGLVSDKIERALRDAFTRYLLIDSRPRKMVCVLPSGLPVPLLSTALDGLFNRFQAPTVSLLSSSIAVAVAAGVRSALVVDLGWTETVVTSVYEYREVHCSRTIRGGRMLVEQTHKLLAKQLDPTKKEPDAGDDSHKGQEYALSFEECDEVTNRLVWCKPCHAAPISRDTAEGLPTVQEQDESESRGHAFSRKTSTAKISLKSTSRPVTLDLPYDLLTEPCENTFFDSRYSPSTFDDHELPVHLLVYRSLLQLPMDVRANCMSRIIFTGSCANVLGLRGRIFDEVSRIVRERGWDPVQGKAAEQTRSNPKLKRGTRQGISSPTGVTPQPGGGQEQDGVWHDAANTTPEIDPYEEKLKKGSNKKPPPVQGEMRALESLGAWSGASLISYLKTPAIATIDRDHWLQHGAAGASKASDVDPKTQQRQSLGAGGLMRGASAASWTLGVWGAH</sequence>
<evidence type="ECO:0000256" key="2">
    <source>
        <dbReference type="SAM" id="MobiDB-lite"/>
    </source>
</evidence>
<feature type="region of interest" description="Disordered" evidence="2">
    <location>
        <begin position="1"/>
        <end position="40"/>
    </location>
</feature>
<dbReference type="Gene3D" id="3.30.420.40">
    <property type="match status" value="2"/>
</dbReference>
<dbReference type="SUPFAM" id="SSF53067">
    <property type="entry name" value="Actin-like ATPase domain"/>
    <property type="match status" value="2"/>
</dbReference>
<dbReference type="AlphaFoldDB" id="A0AAE0NTQ8"/>
<reference evidence="3" key="1">
    <citation type="journal article" date="2023" name="Mol. Phylogenet. Evol.">
        <title>Genome-scale phylogeny and comparative genomics of the fungal order Sordariales.</title>
        <authorList>
            <person name="Hensen N."/>
            <person name="Bonometti L."/>
            <person name="Westerberg I."/>
            <person name="Brannstrom I.O."/>
            <person name="Guillou S."/>
            <person name="Cros-Aarteil S."/>
            <person name="Calhoun S."/>
            <person name="Haridas S."/>
            <person name="Kuo A."/>
            <person name="Mondo S."/>
            <person name="Pangilinan J."/>
            <person name="Riley R."/>
            <person name="LaButti K."/>
            <person name="Andreopoulos B."/>
            <person name="Lipzen A."/>
            <person name="Chen C."/>
            <person name="Yan M."/>
            <person name="Daum C."/>
            <person name="Ng V."/>
            <person name="Clum A."/>
            <person name="Steindorff A."/>
            <person name="Ohm R.A."/>
            <person name="Martin F."/>
            <person name="Silar P."/>
            <person name="Natvig D.O."/>
            <person name="Lalanne C."/>
            <person name="Gautier V."/>
            <person name="Ament-Velasquez S.L."/>
            <person name="Kruys A."/>
            <person name="Hutchinson M.I."/>
            <person name="Powell A.J."/>
            <person name="Barry K."/>
            <person name="Miller A.N."/>
            <person name="Grigoriev I.V."/>
            <person name="Debuchy R."/>
            <person name="Gladieux P."/>
            <person name="Hiltunen Thoren M."/>
            <person name="Johannesson H."/>
        </authorList>
    </citation>
    <scope>NUCLEOTIDE SEQUENCE</scope>
    <source>
        <strain evidence="3">CBS 232.78</strain>
    </source>
</reference>
<evidence type="ECO:0000256" key="1">
    <source>
        <dbReference type="RuleBase" id="RU000487"/>
    </source>
</evidence>
<dbReference type="PANTHER" id="PTHR11937">
    <property type="entry name" value="ACTIN"/>
    <property type="match status" value="1"/>
</dbReference>
<evidence type="ECO:0000313" key="3">
    <source>
        <dbReference type="EMBL" id="KAK3387455.1"/>
    </source>
</evidence>
<accession>A0AAE0NTQ8</accession>
<dbReference type="Pfam" id="PF00022">
    <property type="entry name" value="Actin"/>
    <property type="match status" value="1"/>
</dbReference>
<dbReference type="EMBL" id="JAULSW010000003">
    <property type="protein sequence ID" value="KAK3387455.1"/>
    <property type="molecule type" value="Genomic_DNA"/>
</dbReference>
<feature type="region of interest" description="Disordered" evidence="2">
    <location>
        <begin position="293"/>
        <end position="314"/>
    </location>
</feature>
<protein>
    <recommendedName>
        <fullName evidence="5">Actin-related protein 10</fullName>
    </recommendedName>
</protein>
<organism evidence="3 4">
    <name type="scientific">Podospora didyma</name>
    <dbReference type="NCBI Taxonomy" id="330526"/>
    <lineage>
        <taxon>Eukaryota</taxon>
        <taxon>Fungi</taxon>
        <taxon>Dikarya</taxon>
        <taxon>Ascomycota</taxon>
        <taxon>Pezizomycotina</taxon>
        <taxon>Sordariomycetes</taxon>
        <taxon>Sordariomycetidae</taxon>
        <taxon>Sordariales</taxon>
        <taxon>Podosporaceae</taxon>
        <taxon>Podospora</taxon>
    </lineage>
</organism>
<dbReference type="Proteomes" id="UP001285441">
    <property type="component" value="Unassembled WGS sequence"/>
</dbReference>
<keyword evidence="4" id="KW-1185">Reference proteome</keyword>
<dbReference type="SMART" id="SM00268">
    <property type="entry name" value="ACTIN"/>
    <property type="match status" value="1"/>
</dbReference>
<dbReference type="InterPro" id="IPR004000">
    <property type="entry name" value="Actin"/>
</dbReference>